<comment type="caution">
    <text evidence="1">The sequence shown here is derived from an EMBL/GenBank/DDBJ whole genome shotgun (WGS) entry which is preliminary data.</text>
</comment>
<accession>A0A1L9QVM5</accession>
<name>A0A1L9QVM5_9CYAN</name>
<reference evidence="1" key="1">
    <citation type="submission" date="2016-10" db="EMBL/GenBank/DDBJ databases">
        <title>CRISPR-Cas defence system in Roseofilum reptotaenium: evidence of a bacteriophage-cyanobacterium arms race in the coral black band disease.</title>
        <authorList>
            <person name="Buerger P."/>
            <person name="Wood-Charlson E.M."/>
            <person name="Weynberg K.D."/>
            <person name="Willis B."/>
            <person name="Van Oppen M.J."/>
        </authorList>
    </citation>
    <scope>NUCLEOTIDE SEQUENCE [LARGE SCALE GENOMIC DNA]</scope>
    <source>
        <strain evidence="1">AO1-A</strain>
    </source>
</reference>
<gene>
    <name evidence="1" type="ORF">BI308_04895</name>
</gene>
<proteinExistence type="predicted"/>
<organism evidence="1 2">
    <name type="scientific">Roseofilum reptotaenium AO1-A</name>
    <dbReference type="NCBI Taxonomy" id="1925591"/>
    <lineage>
        <taxon>Bacteria</taxon>
        <taxon>Bacillati</taxon>
        <taxon>Cyanobacteriota</taxon>
        <taxon>Cyanophyceae</taxon>
        <taxon>Desertifilales</taxon>
        <taxon>Desertifilaceae</taxon>
        <taxon>Roseofilum</taxon>
    </lineage>
</organism>
<evidence type="ECO:0000313" key="1">
    <source>
        <dbReference type="EMBL" id="OJJ26714.1"/>
    </source>
</evidence>
<protein>
    <submittedName>
        <fullName evidence="1">Uncharacterized protein</fullName>
    </submittedName>
</protein>
<dbReference type="Proteomes" id="UP000183940">
    <property type="component" value="Unassembled WGS sequence"/>
</dbReference>
<dbReference type="STRING" id="1925591.BI308_04895"/>
<dbReference type="AlphaFoldDB" id="A0A1L9QVM5"/>
<keyword evidence="2" id="KW-1185">Reference proteome</keyword>
<evidence type="ECO:0000313" key="2">
    <source>
        <dbReference type="Proteomes" id="UP000183940"/>
    </source>
</evidence>
<sequence>MSVVTVNREQVRQRIADVVDDLMVQEELYRQDLLAEEMVETIFQTVAENHLLETFAAISDEDLRDRCNSIMAMHLWATAGKDMSPQELDELIDAIEGR</sequence>
<dbReference type="EMBL" id="MLAW01000005">
    <property type="protein sequence ID" value="OJJ26714.1"/>
    <property type="molecule type" value="Genomic_DNA"/>
</dbReference>